<reference evidence="2" key="1">
    <citation type="journal article" date="2019" name="Int. J. Syst. Evol. Microbiol.">
        <title>The Global Catalogue of Microorganisms (GCM) 10K type strain sequencing project: providing services to taxonomists for standard genome sequencing and annotation.</title>
        <authorList>
            <consortium name="The Broad Institute Genomics Platform"/>
            <consortium name="The Broad Institute Genome Sequencing Center for Infectious Disease"/>
            <person name="Wu L."/>
            <person name="Ma J."/>
        </authorList>
    </citation>
    <scope>NUCLEOTIDE SEQUENCE [LARGE SCALE GENOMIC DNA]</scope>
    <source>
        <strain evidence="2">JCM 16545</strain>
    </source>
</reference>
<accession>A0ABW5E7I7</accession>
<dbReference type="Pfam" id="PF18982">
    <property type="entry name" value="JetA"/>
    <property type="match status" value="1"/>
</dbReference>
<dbReference type="InterPro" id="IPR043773">
    <property type="entry name" value="JetA"/>
</dbReference>
<dbReference type="Proteomes" id="UP001597297">
    <property type="component" value="Unassembled WGS sequence"/>
</dbReference>
<dbReference type="EMBL" id="JBHUJC010000043">
    <property type="protein sequence ID" value="MFD2277635.1"/>
    <property type="molecule type" value="Genomic_DNA"/>
</dbReference>
<sequence length="478" mass="55399">MSLSQQIFRDTPSRFFAVLTWRYGRLYIDALDKIEEIQRLRHGVGLTRVELLQTCENIIEAGIEHIQVPEEADDEDEHTKITAPEMIRVMLQSEWIEEPKRSDYQRVYYLDSRAELLLECLRRMAYPEQVTFTDKLHLVCSRIMDKDAFEKHPLADLESCTDNLRYGLQELRSMQQSMARLTQRQLRSDSLKENLQVLYDDFSENIGQRAYKSLIDLDIPIRLPLAREQLAKIQANPAIIAKMELAWQKRRPELSADEVTIKVHDALQHTANMLDSVEPQAEAVDRRAADFARRSFARFRYLQEVSSGRRSEVRDLFERINEQYAECKLNALPEQLELPSLKIPAVSLLAGIDSLFSPRSLRVKGEQSPLDDIYDDDDSLYALEEMSDNINSSLTTRRANRFFRDLNVDTNGLESKDLPTDIEDWILNTVGLLLHGDTLESEYDITTPRDEITHDKLPAPDLVEETYLDPFTIHPKAR</sequence>
<keyword evidence="2" id="KW-1185">Reference proteome</keyword>
<organism evidence="1 2">
    <name type="scientific">Rubritalea spongiae</name>
    <dbReference type="NCBI Taxonomy" id="430797"/>
    <lineage>
        <taxon>Bacteria</taxon>
        <taxon>Pseudomonadati</taxon>
        <taxon>Verrucomicrobiota</taxon>
        <taxon>Verrucomicrobiia</taxon>
        <taxon>Verrucomicrobiales</taxon>
        <taxon>Rubritaleaceae</taxon>
        <taxon>Rubritalea</taxon>
    </lineage>
</organism>
<comment type="caution">
    <text evidence="1">The sequence shown here is derived from an EMBL/GenBank/DDBJ whole genome shotgun (WGS) entry which is preliminary data.</text>
</comment>
<evidence type="ECO:0000313" key="2">
    <source>
        <dbReference type="Proteomes" id="UP001597297"/>
    </source>
</evidence>
<gene>
    <name evidence="1" type="ORF">ACFSQZ_14285</name>
</gene>
<name>A0ABW5E7I7_9BACT</name>
<proteinExistence type="predicted"/>
<evidence type="ECO:0000313" key="1">
    <source>
        <dbReference type="EMBL" id="MFD2277635.1"/>
    </source>
</evidence>
<dbReference type="RefSeq" id="WP_377093679.1">
    <property type="nucleotide sequence ID" value="NZ_JBHSJM010000001.1"/>
</dbReference>
<protein>
    <submittedName>
        <fullName evidence="1">Wadjet anti-phage system protein JetA family protein</fullName>
    </submittedName>
</protein>